<accession>A0A397H4M2</accession>
<dbReference type="RefSeq" id="XP_026615142.1">
    <property type="nucleotide sequence ID" value="XM_026759521.1"/>
</dbReference>
<dbReference type="OrthoDB" id="10254221at2759"/>
<protein>
    <recommendedName>
        <fullName evidence="3">NAD(P)-binding domain-containing protein</fullName>
    </recommendedName>
</protein>
<keyword evidence="2" id="KW-1185">Reference proteome</keyword>
<dbReference type="EMBL" id="NKHU02000076">
    <property type="protein sequence ID" value="RHZ57679.1"/>
    <property type="molecule type" value="Genomic_DNA"/>
</dbReference>
<dbReference type="Proteomes" id="UP000215305">
    <property type="component" value="Unassembled WGS sequence"/>
</dbReference>
<organism evidence="1 2">
    <name type="scientific">Aspergillus thermomutatus</name>
    <name type="common">Neosartorya pseudofischeri</name>
    <dbReference type="NCBI Taxonomy" id="41047"/>
    <lineage>
        <taxon>Eukaryota</taxon>
        <taxon>Fungi</taxon>
        <taxon>Dikarya</taxon>
        <taxon>Ascomycota</taxon>
        <taxon>Pezizomycotina</taxon>
        <taxon>Eurotiomycetes</taxon>
        <taxon>Eurotiomycetidae</taxon>
        <taxon>Eurotiales</taxon>
        <taxon>Aspergillaceae</taxon>
        <taxon>Aspergillus</taxon>
        <taxon>Aspergillus subgen. Fumigati</taxon>
    </lineage>
</organism>
<dbReference type="STRING" id="41047.A0A397H4M2"/>
<dbReference type="AlphaFoldDB" id="A0A397H4M2"/>
<gene>
    <name evidence="1" type="ORF">CDV56_105902</name>
</gene>
<sequence>MVLGTCSFTAPQDKGALKWKASIILVKIIGGSAYDEFKGLGAYVTSQDVSQLKWTLFRVPFLNTGPNAPVTATFTGSGDDGMFLSRKSLANWVLDEMTENSAWVGKAPVLAN</sequence>
<proteinExistence type="predicted"/>
<dbReference type="GeneID" id="38127876"/>
<evidence type="ECO:0000313" key="1">
    <source>
        <dbReference type="EMBL" id="RHZ57679.1"/>
    </source>
</evidence>
<reference evidence="1" key="1">
    <citation type="submission" date="2018-08" db="EMBL/GenBank/DDBJ databases">
        <title>Draft genome sequence of azole-resistant Aspergillus thermomutatus (Neosartorya pseudofischeri) strain HMR AF 39, isolated from a human nasal aspirate.</title>
        <authorList>
            <person name="Parent-Michaud M."/>
            <person name="Dufresne P.J."/>
            <person name="Fournier E."/>
            <person name="Martineau C."/>
            <person name="Moreira S."/>
            <person name="Perkins V."/>
            <person name="De Repentigny L."/>
            <person name="Dufresne S.F."/>
        </authorList>
    </citation>
    <scope>NUCLEOTIDE SEQUENCE [LARGE SCALE GENOMIC DNA]</scope>
    <source>
        <strain evidence="1">HMR AF 39</strain>
    </source>
</reference>
<evidence type="ECO:0000313" key="2">
    <source>
        <dbReference type="Proteomes" id="UP000215305"/>
    </source>
</evidence>
<evidence type="ECO:0008006" key="3">
    <source>
        <dbReference type="Google" id="ProtNLM"/>
    </source>
</evidence>
<dbReference type="VEuPathDB" id="FungiDB:CDV56_105902"/>
<comment type="caution">
    <text evidence="1">The sequence shown here is derived from an EMBL/GenBank/DDBJ whole genome shotgun (WGS) entry which is preliminary data.</text>
</comment>
<name>A0A397H4M2_ASPTH</name>